<sequence>SLIINEGGVFSGKVTRITQGEEKGKKSLNRKKWKKKK</sequence>
<comment type="caution">
    <text evidence="1">The sequence shown here is derived from an EMBL/GenBank/DDBJ whole genome shotgun (WGS) entry which is preliminary data.</text>
</comment>
<name>X0ZMJ9_9ZZZZ</name>
<proteinExistence type="predicted"/>
<feature type="non-terminal residue" evidence="1">
    <location>
        <position position="1"/>
    </location>
</feature>
<reference evidence="1" key="1">
    <citation type="journal article" date="2014" name="Front. Microbiol.">
        <title>High frequency of phylogenetically diverse reductive dehalogenase-homologous genes in deep subseafloor sedimentary metagenomes.</title>
        <authorList>
            <person name="Kawai M."/>
            <person name="Futagami T."/>
            <person name="Toyoda A."/>
            <person name="Takaki Y."/>
            <person name="Nishi S."/>
            <person name="Hori S."/>
            <person name="Arai W."/>
            <person name="Tsubouchi T."/>
            <person name="Morono Y."/>
            <person name="Uchiyama I."/>
            <person name="Ito T."/>
            <person name="Fujiyama A."/>
            <person name="Inagaki F."/>
            <person name="Takami H."/>
        </authorList>
    </citation>
    <scope>NUCLEOTIDE SEQUENCE</scope>
    <source>
        <strain evidence="1">Expedition CK06-06</strain>
    </source>
</reference>
<dbReference type="AlphaFoldDB" id="X0ZMJ9"/>
<dbReference type="EMBL" id="BART01002427">
    <property type="protein sequence ID" value="GAG61608.1"/>
    <property type="molecule type" value="Genomic_DNA"/>
</dbReference>
<evidence type="ECO:0000313" key="1">
    <source>
        <dbReference type="EMBL" id="GAG61608.1"/>
    </source>
</evidence>
<organism evidence="1">
    <name type="scientific">marine sediment metagenome</name>
    <dbReference type="NCBI Taxonomy" id="412755"/>
    <lineage>
        <taxon>unclassified sequences</taxon>
        <taxon>metagenomes</taxon>
        <taxon>ecological metagenomes</taxon>
    </lineage>
</organism>
<gene>
    <name evidence="1" type="ORF">S01H4_07429</name>
</gene>
<protein>
    <submittedName>
        <fullName evidence="1">Uncharacterized protein</fullName>
    </submittedName>
</protein>
<accession>X0ZMJ9</accession>